<dbReference type="InterPro" id="IPR041662">
    <property type="entry name" value="SusD-like_2"/>
</dbReference>
<evidence type="ECO:0000313" key="2">
    <source>
        <dbReference type="EMBL" id="QEC65215.1"/>
    </source>
</evidence>
<dbReference type="OrthoDB" id="9766256at2"/>
<reference evidence="2 3" key="1">
    <citation type="journal article" date="2017" name="Curr. Microbiol.">
        <title>Mucilaginibacter ginsenosidivorans sp. nov., Isolated from Soil of Ginseng Field.</title>
        <authorList>
            <person name="Kim M.M."/>
            <person name="Siddiqi M.Z."/>
            <person name="Im W.T."/>
        </authorList>
    </citation>
    <scope>NUCLEOTIDE SEQUENCE [LARGE SCALE GENOMIC DNA]</scope>
    <source>
        <strain evidence="2 3">Gsoil 3017</strain>
    </source>
</reference>
<dbReference type="RefSeq" id="WP_147034046.1">
    <property type="nucleotide sequence ID" value="NZ_CP042436.1"/>
</dbReference>
<dbReference type="EMBL" id="CP042436">
    <property type="protein sequence ID" value="QEC65215.1"/>
    <property type="molecule type" value="Genomic_DNA"/>
</dbReference>
<dbReference type="Proteomes" id="UP000321479">
    <property type="component" value="Chromosome"/>
</dbReference>
<gene>
    <name evidence="2" type="ORF">FRZ54_22455</name>
</gene>
<keyword evidence="2" id="KW-0449">Lipoprotein</keyword>
<evidence type="ECO:0000256" key="1">
    <source>
        <dbReference type="SAM" id="SignalP"/>
    </source>
</evidence>
<accession>A0A5B8V2C1</accession>
<feature type="chain" id="PRO_5022832011" evidence="1">
    <location>
        <begin position="23"/>
        <end position="512"/>
    </location>
</feature>
<keyword evidence="1" id="KW-0732">Signal</keyword>
<keyword evidence="3" id="KW-1185">Reference proteome</keyword>
<protein>
    <submittedName>
        <fullName evidence="2">SusD/RagB family nutrient-binding outer membrane lipoprotein</fullName>
    </submittedName>
</protein>
<dbReference type="AlphaFoldDB" id="A0A5B8V2C1"/>
<dbReference type="KEGG" id="mgin:FRZ54_22455"/>
<sequence>MKKIYLGVCLVSIIAIMTPACKKNFVAINTDPNAISSPTVPYLFSKAELDAFNANYYASQISNVAGFIQHFANYKLASGFGDKYLTNNEGGAALNVYYQNTVSEISDVIRASSDPADVNKLAEARIWRVYVMHRMTDQFGDLPYSQAAQGYVNNTFFPVYDAQSDIYSDMLNELDAAAQAFDAGKATFGTADLLYGGNISNWKKFAYSLMLRLGMRLTKVDPANAQKWVQKAIAGGVILNDADIAVMKYQSGSININRNPIAVELIGNDYSATAYGLNLIEGDKYSNTYINYLKNNNDPRLSVLAVVWNYQDPNNPVPDTTAANQKGMPNGLTSQPVNFESYSEPNPATILQYTAPLMVLTNAETNLLLAEATLRGWTTEGTAATYYSAGVTAAMHQWALYGSAGAISAVKIDAYLAAHPLAPGTFDQQMEQIHTQFWASLIYDEYESFSNWRRTGYPVLTPVNYQGNNSNGTIPRRMMYPLSEASINTANYNAAVSRQGPDLLTTHVWWDK</sequence>
<dbReference type="Gene3D" id="1.25.40.390">
    <property type="match status" value="1"/>
</dbReference>
<name>A0A5B8V2C1_9SPHI</name>
<organism evidence="2 3">
    <name type="scientific">Mucilaginibacter ginsenosidivorans</name>
    <dbReference type="NCBI Taxonomy" id="398053"/>
    <lineage>
        <taxon>Bacteria</taxon>
        <taxon>Pseudomonadati</taxon>
        <taxon>Bacteroidota</taxon>
        <taxon>Sphingobacteriia</taxon>
        <taxon>Sphingobacteriales</taxon>
        <taxon>Sphingobacteriaceae</taxon>
        <taxon>Mucilaginibacter</taxon>
    </lineage>
</organism>
<dbReference type="SUPFAM" id="SSF48452">
    <property type="entry name" value="TPR-like"/>
    <property type="match status" value="1"/>
</dbReference>
<proteinExistence type="predicted"/>
<dbReference type="InterPro" id="IPR011990">
    <property type="entry name" value="TPR-like_helical_dom_sf"/>
</dbReference>
<evidence type="ECO:0000313" key="3">
    <source>
        <dbReference type="Proteomes" id="UP000321479"/>
    </source>
</evidence>
<feature type="signal peptide" evidence="1">
    <location>
        <begin position="1"/>
        <end position="22"/>
    </location>
</feature>
<dbReference type="Pfam" id="PF12771">
    <property type="entry name" value="SusD-like_2"/>
    <property type="match status" value="1"/>
</dbReference>